<evidence type="ECO:0000259" key="7">
    <source>
        <dbReference type="PROSITE" id="PS51841"/>
    </source>
</evidence>
<evidence type="ECO:0000256" key="4">
    <source>
        <dbReference type="RuleBase" id="RU000685"/>
    </source>
</evidence>
<keyword evidence="10" id="KW-1185">Reference proteome</keyword>
<dbReference type="SUPFAM" id="SSF64593">
    <property type="entry name" value="Intermediate filament protein, coiled coil region"/>
    <property type="match status" value="2"/>
</dbReference>
<dbReference type="EMBL" id="JYDJ01000272">
    <property type="protein sequence ID" value="KRX38326.1"/>
    <property type="molecule type" value="Genomic_DNA"/>
</dbReference>
<dbReference type="Pfam" id="PF00932">
    <property type="entry name" value="LTD"/>
    <property type="match status" value="1"/>
</dbReference>
<dbReference type="GO" id="GO:0090435">
    <property type="term" value="P:protein localization to nuclear envelope"/>
    <property type="evidence" value="ECO:0007669"/>
    <property type="project" value="TreeGrafter"/>
</dbReference>
<dbReference type="GO" id="GO:0051664">
    <property type="term" value="P:nuclear pore localization"/>
    <property type="evidence" value="ECO:0007669"/>
    <property type="project" value="TreeGrafter"/>
</dbReference>
<feature type="domain" description="LTD" evidence="7">
    <location>
        <begin position="556"/>
        <end position="674"/>
    </location>
</feature>
<dbReference type="InterPro" id="IPR016451">
    <property type="entry name" value="Intermed_filament_ifa/ifb"/>
</dbReference>
<evidence type="ECO:0000256" key="3">
    <source>
        <dbReference type="PIRNR" id="PIRNR005546"/>
    </source>
</evidence>
<dbReference type="FunFam" id="1.20.5.170:FF:000058">
    <property type="entry name" value="Intermediate filament protein B"/>
    <property type="match status" value="1"/>
</dbReference>
<dbReference type="GO" id="GO:0031507">
    <property type="term" value="P:heterochromatin formation"/>
    <property type="evidence" value="ECO:0007669"/>
    <property type="project" value="TreeGrafter"/>
</dbReference>
<dbReference type="GO" id="GO:0005200">
    <property type="term" value="F:structural constituent of cytoskeleton"/>
    <property type="evidence" value="ECO:0007669"/>
    <property type="project" value="TreeGrafter"/>
</dbReference>
<protein>
    <submittedName>
        <fullName evidence="9">Intermediate filament protein B</fullName>
    </submittedName>
</protein>
<sequence>MEEKLPQAKTGFVAQVIAIRFRREVWPKTGFRVVVKIQVLTDRERINASILFPVGSSSRSAEFVLGKTNLKFQKICIDSIRVGHFQATVEKMSKSNESTMEYENEYRSTITPRTAGRSSTRTSGGIGSAGQGSGGRVLKIVTEMGSSTVSGISPAFSANAAQSFLEATEKEKRELQNLNDRLSNYIDRVKGLESQNRKLVSDLEDLRSRWGKDTSEIKEKYAGSLSDARRTIDDMARQKTEVEVQISRLQDDIAEFRRRYDDTIRLRQADKEQITNLRNMINDSETEINMLRQRYKNLGDELNKYNKDNARFWDELQKARSDLDQETLSRIDFQNQTQTLLEELEFLRRVHDQEVKELQALLSREPTDTREFFKNELALAVRDIRNEYDIIAQQNKTDMESWYKLKVQEVQSATNRQGMEGSYQREEIKRMRDHMQDLRGKLADLESKNVMLEKQVQELNHQLEDDQRQYEMALNDRDAQLRKMREECHALVSELQALLDTKQMLDAEIAIYRKMLEGEESRAGLRQMVEQVVKSHSLQQQEETESNRTVRGEMSTRTTFQRSAKGNVVISECDLDGKFITLENTHRQKEENISEWKIKRKIDGKREVVYTLPPGTVLKAGKTCKIWARDQGGTARPPNELIFDAETSWGSGSNVSTTLLNREGEERASHLQKTIQQG</sequence>
<dbReference type="PROSITE" id="PS51841">
    <property type="entry name" value="LTD"/>
    <property type="match status" value="1"/>
</dbReference>
<comment type="similarity">
    <text evidence="3 4">Belongs to the intermediate filament family.</text>
</comment>
<evidence type="ECO:0000259" key="8">
    <source>
        <dbReference type="PROSITE" id="PS51842"/>
    </source>
</evidence>
<feature type="region of interest" description="Disordered" evidence="6">
    <location>
        <begin position="536"/>
        <end position="558"/>
    </location>
</feature>
<feature type="coiled-coil region" evidence="5">
    <location>
        <begin position="428"/>
        <end position="501"/>
    </location>
</feature>
<dbReference type="FunFam" id="1.20.5.1160:FF:000016">
    <property type="entry name" value="Intermediate filament protein A"/>
    <property type="match status" value="1"/>
</dbReference>
<feature type="compositionally biased region" description="Low complexity" evidence="6">
    <location>
        <begin position="113"/>
        <end position="123"/>
    </location>
</feature>
<dbReference type="GO" id="GO:0006998">
    <property type="term" value="P:nuclear envelope organization"/>
    <property type="evidence" value="ECO:0007669"/>
    <property type="project" value="TreeGrafter"/>
</dbReference>
<feature type="domain" description="IF rod" evidence="8">
    <location>
        <begin position="171"/>
        <end position="523"/>
    </location>
</feature>
<dbReference type="SMART" id="SM01391">
    <property type="entry name" value="Filament"/>
    <property type="match status" value="1"/>
</dbReference>
<dbReference type="PANTHER" id="PTHR45721">
    <property type="entry name" value="LAMIN DM0-RELATED"/>
    <property type="match status" value="1"/>
</dbReference>
<dbReference type="SUPFAM" id="SSF74853">
    <property type="entry name" value="Lamin A/C globular tail domain"/>
    <property type="match status" value="1"/>
</dbReference>
<keyword evidence="2 3" id="KW-0175">Coiled coil</keyword>
<dbReference type="Gene3D" id="1.20.5.170">
    <property type="match status" value="1"/>
</dbReference>
<feature type="region of interest" description="Disordered" evidence="6">
    <location>
        <begin position="106"/>
        <end position="133"/>
    </location>
</feature>
<dbReference type="OrthoDB" id="2441647at2759"/>
<dbReference type="Gene3D" id="1.20.5.1160">
    <property type="entry name" value="Vasodilator-stimulated phosphoprotein"/>
    <property type="match status" value="2"/>
</dbReference>
<evidence type="ECO:0000313" key="9">
    <source>
        <dbReference type="EMBL" id="KRX38326.1"/>
    </source>
</evidence>
<dbReference type="InterPro" id="IPR001322">
    <property type="entry name" value="Lamin_tail_dom"/>
</dbReference>
<dbReference type="GO" id="GO:0007097">
    <property type="term" value="P:nuclear migration"/>
    <property type="evidence" value="ECO:0007669"/>
    <property type="project" value="TreeGrafter"/>
</dbReference>
<evidence type="ECO:0000256" key="2">
    <source>
        <dbReference type="ARBA" id="ARBA00023054"/>
    </source>
</evidence>
<keyword evidence="1 3" id="KW-0403">Intermediate filament</keyword>
<dbReference type="PANTHER" id="PTHR45721:SF6">
    <property type="entry name" value="INTERMEDIATE FILAMENT PROTEIN IFB-1"/>
    <property type="match status" value="1"/>
</dbReference>
<feature type="compositionally biased region" description="Gly residues" evidence="6">
    <location>
        <begin position="124"/>
        <end position="133"/>
    </location>
</feature>
<dbReference type="GO" id="GO:0005882">
    <property type="term" value="C:intermediate filament"/>
    <property type="evidence" value="ECO:0007669"/>
    <property type="project" value="UniProtKB-UniRule"/>
</dbReference>
<dbReference type="Gene3D" id="1.20.5.500">
    <property type="entry name" value="Single helix bin"/>
    <property type="match status" value="1"/>
</dbReference>
<evidence type="ECO:0000256" key="1">
    <source>
        <dbReference type="ARBA" id="ARBA00022754"/>
    </source>
</evidence>
<evidence type="ECO:0000256" key="6">
    <source>
        <dbReference type="SAM" id="MobiDB-lite"/>
    </source>
</evidence>
<dbReference type="PIRSF" id="PIRSF005546">
    <property type="entry name" value="Intermed_filamnt_Ifb-2"/>
    <property type="match status" value="1"/>
</dbReference>
<dbReference type="InterPro" id="IPR018039">
    <property type="entry name" value="IF_conserved"/>
</dbReference>
<gene>
    <name evidence="9" type="ORF">T05_13922</name>
</gene>
<dbReference type="GO" id="GO:0005652">
    <property type="term" value="C:nuclear lamina"/>
    <property type="evidence" value="ECO:0007669"/>
    <property type="project" value="TreeGrafter"/>
</dbReference>
<dbReference type="STRING" id="144512.A0A0V0TH87"/>
<proteinExistence type="inferred from homology"/>
<dbReference type="PROSITE" id="PS51842">
    <property type="entry name" value="IF_ROD_2"/>
    <property type="match status" value="1"/>
</dbReference>
<dbReference type="Pfam" id="PF00038">
    <property type="entry name" value="Filament"/>
    <property type="match status" value="1"/>
</dbReference>
<dbReference type="InterPro" id="IPR039008">
    <property type="entry name" value="IF_rod_dom"/>
</dbReference>
<comment type="caution">
    <text evidence="9">The sequence shown here is derived from an EMBL/GenBank/DDBJ whole genome shotgun (WGS) entry which is preliminary data.</text>
</comment>
<dbReference type="Proteomes" id="UP000055048">
    <property type="component" value="Unassembled WGS sequence"/>
</dbReference>
<organism evidence="9 10">
    <name type="scientific">Trichinella murrelli</name>
    <dbReference type="NCBI Taxonomy" id="144512"/>
    <lineage>
        <taxon>Eukaryota</taxon>
        <taxon>Metazoa</taxon>
        <taxon>Ecdysozoa</taxon>
        <taxon>Nematoda</taxon>
        <taxon>Enoplea</taxon>
        <taxon>Dorylaimia</taxon>
        <taxon>Trichinellida</taxon>
        <taxon>Trichinellidae</taxon>
        <taxon>Trichinella</taxon>
    </lineage>
</organism>
<dbReference type="Gene3D" id="2.60.40.1260">
    <property type="entry name" value="Lamin Tail domain"/>
    <property type="match status" value="1"/>
</dbReference>
<dbReference type="AlphaFoldDB" id="A0A0V0TH87"/>
<name>A0A0V0TH87_9BILA</name>
<dbReference type="InterPro" id="IPR036415">
    <property type="entry name" value="Lamin_tail_dom_sf"/>
</dbReference>
<dbReference type="FunFam" id="2.60.40.1260:FF:000003">
    <property type="entry name" value="Intermediate filament protein A"/>
    <property type="match status" value="1"/>
</dbReference>
<dbReference type="PROSITE" id="PS00226">
    <property type="entry name" value="IF_ROD_1"/>
    <property type="match status" value="1"/>
</dbReference>
<evidence type="ECO:0000313" key="10">
    <source>
        <dbReference type="Proteomes" id="UP000055048"/>
    </source>
</evidence>
<evidence type="ECO:0000256" key="5">
    <source>
        <dbReference type="SAM" id="Coils"/>
    </source>
</evidence>
<feature type="coiled-coil region" evidence="5">
    <location>
        <begin position="158"/>
        <end position="308"/>
    </location>
</feature>
<reference evidence="9 10" key="1">
    <citation type="submission" date="2015-01" db="EMBL/GenBank/DDBJ databases">
        <title>Evolution of Trichinella species and genotypes.</title>
        <authorList>
            <person name="Korhonen P.K."/>
            <person name="Edoardo P."/>
            <person name="Giuseppe L.R."/>
            <person name="Gasser R.B."/>
        </authorList>
    </citation>
    <scope>NUCLEOTIDE SEQUENCE [LARGE SCALE GENOMIC DNA]</scope>
    <source>
        <strain evidence="9">ISS417</strain>
    </source>
</reference>
<accession>A0A0V0TH87</accession>